<evidence type="ECO:0000256" key="1">
    <source>
        <dbReference type="SAM" id="SignalP"/>
    </source>
</evidence>
<name>A0A926VCC1_9CYAN</name>
<keyword evidence="3" id="KW-1185">Reference proteome</keyword>
<dbReference type="AlphaFoldDB" id="A0A926VCC1"/>
<keyword evidence="1" id="KW-0732">Signal</keyword>
<evidence type="ECO:0000313" key="3">
    <source>
        <dbReference type="Proteomes" id="UP000641646"/>
    </source>
</evidence>
<dbReference type="EMBL" id="JACJPW010000014">
    <property type="protein sequence ID" value="MBD2180945.1"/>
    <property type="molecule type" value="Genomic_DNA"/>
</dbReference>
<gene>
    <name evidence="2" type="ORF">H6G03_07500</name>
</gene>
<dbReference type="Proteomes" id="UP000641646">
    <property type="component" value="Unassembled WGS sequence"/>
</dbReference>
<dbReference type="RefSeq" id="WP_190463677.1">
    <property type="nucleotide sequence ID" value="NZ_JACJPW010000014.1"/>
</dbReference>
<reference evidence="2" key="2">
    <citation type="submission" date="2020-08" db="EMBL/GenBank/DDBJ databases">
        <authorList>
            <person name="Chen M."/>
            <person name="Teng W."/>
            <person name="Zhao L."/>
            <person name="Hu C."/>
            <person name="Zhou Y."/>
            <person name="Han B."/>
            <person name="Song L."/>
            <person name="Shu W."/>
        </authorList>
    </citation>
    <scope>NUCLEOTIDE SEQUENCE</scope>
    <source>
        <strain evidence="2">FACHB-1375</strain>
    </source>
</reference>
<organism evidence="2 3">
    <name type="scientific">Aerosakkonema funiforme FACHB-1375</name>
    <dbReference type="NCBI Taxonomy" id="2949571"/>
    <lineage>
        <taxon>Bacteria</taxon>
        <taxon>Bacillati</taxon>
        <taxon>Cyanobacteriota</taxon>
        <taxon>Cyanophyceae</taxon>
        <taxon>Oscillatoriophycideae</taxon>
        <taxon>Aerosakkonematales</taxon>
        <taxon>Aerosakkonemataceae</taxon>
        <taxon>Aerosakkonema</taxon>
    </lineage>
</organism>
<reference evidence="2" key="1">
    <citation type="journal article" date="2015" name="ISME J.">
        <title>Draft Genome Sequence of Streptomyces incarnatus NRRL8089, which Produces the Nucleoside Antibiotic Sinefungin.</title>
        <authorList>
            <person name="Oshima K."/>
            <person name="Hattori M."/>
            <person name="Shimizu H."/>
            <person name="Fukuda K."/>
            <person name="Nemoto M."/>
            <person name="Inagaki K."/>
            <person name="Tamura T."/>
        </authorList>
    </citation>
    <scope>NUCLEOTIDE SEQUENCE</scope>
    <source>
        <strain evidence="2">FACHB-1375</strain>
    </source>
</reference>
<protein>
    <submittedName>
        <fullName evidence="2">Uncharacterized protein</fullName>
    </submittedName>
</protein>
<comment type="caution">
    <text evidence="2">The sequence shown here is derived from an EMBL/GenBank/DDBJ whole genome shotgun (WGS) entry which is preliminary data.</text>
</comment>
<accession>A0A926VCC1</accession>
<evidence type="ECO:0000313" key="2">
    <source>
        <dbReference type="EMBL" id="MBD2180945.1"/>
    </source>
</evidence>
<sequence>MKLFKYLVLVLVLAANLLLAQPSWAGNKHKSSLAKNPEYIEVTQTLDDLKKAKETQTQIEDYTPEQLQQKIDELEFRKYTLESGINWSQCSNETGKTVAVYGPKAKKSKEPYDNGLYFLADGQTTEKKWNCEGFYVPNDGVPTDLTVTGQNGQQSSGALAVKIPNGTNVVLKRNSDTGVLEFNVPFTKVLKPGDVNWFIPNVSQAFIDTRVPNAPIVESKESQG</sequence>
<feature type="signal peptide" evidence="1">
    <location>
        <begin position="1"/>
        <end position="25"/>
    </location>
</feature>
<feature type="chain" id="PRO_5037066334" evidence="1">
    <location>
        <begin position="26"/>
        <end position="224"/>
    </location>
</feature>
<proteinExistence type="predicted"/>